<dbReference type="CDD" id="cd06222">
    <property type="entry name" value="RNase_H_like"/>
    <property type="match status" value="2"/>
</dbReference>
<evidence type="ECO:0008006" key="5">
    <source>
        <dbReference type="Google" id="ProtNLM"/>
    </source>
</evidence>
<dbReference type="GO" id="GO:0004523">
    <property type="term" value="F:RNA-DNA hybrid ribonuclease activity"/>
    <property type="evidence" value="ECO:0007669"/>
    <property type="project" value="InterPro"/>
</dbReference>
<evidence type="ECO:0000259" key="3">
    <source>
        <dbReference type="PROSITE" id="PS50878"/>
    </source>
</evidence>
<dbReference type="PANTHER" id="PTHR33116:SF86">
    <property type="entry name" value="REVERSE TRANSCRIPTASE DOMAIN-CONTAINING PROTEIN"/>
    <property type="match status" value="1"/>
</dbReference>
<keyword evidence="1" id="KW-0862">Zinc</keyword>
<dbReference type="InterPro" id="IPR026960">
    <property type="entry name" value="RVT-Znf"/>
</dbReference>
<dbReference type="InterPro" id="IPR025836">
    <property type="entry name" value="Zn_knuckle_CX2CX4HX4C"/>
</dbReference>
<dbReference type="Pfam" id="PF14392">
    <property type="entry name" value="zf-CCHC_4"/>
    <property type="match status" value="2"/>
</dbReference>
<feature type="domain" description="Reverse transcriptase" evidence="3">
    <location>
        <begin position="417"/>
        <end position="698"/>
    </location>
</feature>
<proteinExistence type="predicted"/>
<dbReference type="EMBL" id="OIVN01006236">
    <property type="protein sequence ID" value="SPD28543.1"/>
    <property type="molecule type" value="Genomic_DNA"/>
</dbReference>
<dbReference type="InterPro" id="IPR012337">
    <property type="entry name" value="RNaseH-like_sf"/>
</dbReference>
<evidence type="ECO:0000313" key="4">
    <source>
        <dbReference type="EMBL" id="SPD28543.1"/>
    </source>
</evidence>
<dbReference type="Gene3D" id="3.30.420.10">
    <property type="entry name" value="Ribonuclease H-like superfamily/Ribonuclease H"/>
    <property type="match status" value="1"/>
</dbReference>
<dbReference type="PROSITE" id="PS50878">
    <property type="entry name" value="RT_POL"/>
    <property type="match status" value="1"/>
</dbReference>
<dbReference type="InterPro" id="IPR000477">
    <property type="entry name" value="RT_dom"/>
</dbReference>
<evidence type="ECO:0000256" key="1">
    <source>
        <dbReference type="PROSITE-ProRule" id="PRU00047"/>
    </source>
</evidence>
<dbReference type="GO" id="GO:0008270">
    <property type="term" value="F:zinc ion binding"/>
    <property type="evidence" value="ECO:0007669"/>
    <property type="project" value="UniProtKB-KW"/>
</dbReference>
<dbReference type="PROSITE" id="PS50158">
    <property type="entry name" value="ZF_CCHC"/>
    <property type="match status" value="1"/>
</dbReference>
<accession>A0A2N9IWL0</accession>
<keyword evidence="1" id="KW-0863">Zinc-finger</keyword>
<dbReference type="PANTHER" id="PTHR33116">
    <property type="entry name" value="REVERSE TRANSCRIPTASE ZINC-BINDING DOMAIN-CONTAINING PROTEIN-RELATED-RELATED"/>
    <property type="match status" value="1"/>
</dbReference>
<dbReference type="InterPro" id="IPR036397">
    <property type="entry name" value="RNaseH_sf"/>
</dbReference>
<sequence length="2298" mass="261356">MDFSTTTFWVQVHNLPIDYMNIDNAKRISQQLGLLHKIDLNDSGSITLGKYLRMKVKVEVYAALKCGFLMDQSPQPDRWFEFKYERLSDFCFHCGRMGHLKIDCNFDPPSEVTLKWDVGPKGEPPNQSVTIQFEAYTTADITDLDGFTEIPIQATSHVPPNSGIFTNPSNTSHLSSHTSHNLQQIVSSCPSSDSPHLSQNPSIHTELLPIRSLTPYHSRFDPAISLTEAFVCFKMGPSNFNCSSELAPTARSLKALVHDEGPDVLFLAETKVSSPRHLSAHNSDHNPIVVNTYLDLSKGVKPFRLAKKFQKVQKDFKVWNRTVFGLTRARICDLEERLKLIQEMDPSQENLSIEAALQLEINEWLEREEVKWRQKSRELWLKEGLLEPKVFDSESALLSRVPDADEVKKVVIVAVQSFFRDGWLLSQMNHTYITLISKRQGASNFNQFRPISLCNFYYKIISKILVLRLRPILPKLIDPAQIAFVPDRWIAKNVVLAQEVVHTFHNMKRKKGNVGFKLDFEKAYDSLEWDFILAMMWALGFDRKVVDLIHQCISTVQFTFLLNGTKSSSFTPARGLRQGDPLSSYLFIMCADVLERLINREVDRGSIKGVKLGMGAAAISKLFYVDDVLLFCCAKISEVDVLMNCIDKYCLWSGQSISIEKSSIFVSKGVHRNFIVQVKNQWGFRQLSQGVKYLGVPLFLSRNKSKDFTYVKEKLEARANGWKSKSLSWIGRATLIKSVAQSSPLYTMSTCKLPKKLCNDMDGVVRKFWWSPKKSGNKCYSPKAWKELCQHLSVGGLGFRSFESFNEAMIAKQAWWVLSGRDSFFVTVLKVKYHVGSNWLNAPPPRSASFVWKGIKGAKALVARGACKLVGSGDSILVWSDPWVLGLTNFKPLPKASLEEIPCLAVSQLMNHAKTDWNLGTLNSLFDKDTIQAIHNIPRWNFNQMDKWIWVKSSNGEFSVKSAFKEVIHEDLDPEINVVMNQIWKSNLHQRLKMHLWRIVAGVLPTKESFCRFLPNIDISCPLCNACPEFVLASALDLVEVVVFLNAEVADDLLSSDIFTLKGTLILDLLWKARNSKVYDERSVEIGDIMNSFRSLWRDHSSILKVPVPKKTQGVAPRARPVRVLLSLCGSDLRSVVWWRGVSPKILATIKLLSPALLGAVARDWRGKLVFALSKKVNTVIPLQAEVEAILWAGQLAVSHGFSNVIIEPNCKTCVDVVNALGSCPWLIQSVMFAIVDVLSYLTWWKLCRVRHSANRAPHVFAKRVMDDAFDKGGLDSIVSKTKWLGWKGQAVSLEIDERAAEKSKFMLLGKVYGLPLDRQNEANLFRIGNKIGRAIETDFCGSGGDGWKKFVRVRVSSEVNRPLVTGFPLDRENLPLRWIPFKYERLGKLCYGCGRLGHEIRNYAEEEIQGVFGNWLRTENCEFQPEIDLVSLRDSNLAESSLATEARAKVMEEENFGKESRAAKDAGVVCKEGSSGLKAKSVVNLVESLHNSRDLTIDRQDSEHYKMDNTNCLVEFERGGPYQALKFSMRILSWNCWGVGRTPTVRALKALIRKGGGLAIFWKFGVDLEVVYSDRERLDRGICNADWQCLFPKASVRHLVAPTSDHNPILLDTYMERSFGMRPFQFEAIWTKDESSTEAVERAWQTDVEGSHAFQLAKKFQIVKREFLKWNKEHFGQTRTCIKELERKIEVLQGMDPTTEVVEAEAALCLELNDWLEREELKWRQKSREIWLKEGDRNSRFFHLSTLVRRRRNFIEEIKLEDGQWIQSRIEIDRWITENIVLAQEMIHSFKQMKRKKGCLGIKLDFHKAYDRMEWKFIEQVLKALGFHQKFTSLVLQCITTVNYTLLPNGSKGLSFTPSRGLRQGDPLSPYLFILANEVLSRLINWEVAWGNINGAKISNTTPRISKLLYVDDVLMISIEKSGVFASAGVHPQFLKQIKNQSELKKVHQGVKYLGVPLFLSNNKKRNFSYVKDKLESKVSSWKCKNLSWMGRATLIKSVAQPSPMYTMSAFQVPKGICDAMDVARALWFESSWGFHTDRMQIQSMEDLIETLLSPPKELELNEESKEALLLSGALIMDFIWKQRNRVAFDGGTVKMEDLRRGAKKIFKEHWGVRATQVISCSAKRSSNWSRPPTGIIKINVDAAIHSSFFVIAAVARDWRGEVVFAISKKANTTVPVQAEAEAFLWALQLAMDHQYGEVIIEGDSKCCVDAFSNKNDNVSWRILNVAHKVWQLSESIHRGVFNWVSREANSGPHELANWAAKHCPLGVWDFQSGPQYFVSNFLKKHHPSGYGEFCLM</sequence>
<gene>
    <name evidence="4" type="ORF">FSB_LOCUS56425</name>
</gene>
<dbReference type="Pfam" id="PF00078">
    <property type="entry name" value="RVT_1"/>
    <property type="match status" value="2"/>
</dbReference>
<evidence type="ECO:0000259" key="2">
    <source>
        <dbReference type="PROSITE" id="PS50158"/>
    </source>
</evidence>
<dbReference type="SUPFAM" id="SSF56672">
    <property type="entry name" value="DNA/RNA polymerases"/>
    <property type="match status" value="2"/>
</dbReference>
<dbReference type="SUPFAM" id="SSF53098">
    <property type="entry name" value="Ribonuclease H-like"/>
    <property type="match status" value="1"/>
</dbReference>
<dbReference type="Pfam" id="PF13966">
    <property type="entry name" value="zf-RVT"/>
    <property type="match status" value="1"/>
</dbReference>
<protein>
    <recommendedName>
        <fullName evidence="5">CCHC-type domain-containing protein</fullName>
    </recommendedName>
</protein>
<reference evidence="4" key="1">
    <citation type="submission" date="2018-02" db="EMBL/GenBank/DDBJ databases">
        <authorList>
            <person name="Cohen D.B."/>
            <person name="Kent A.D."/>
        </authorList>
    </citation>
    <scope>NUCLEOTIDE SEQUENCE</scope>
</reference>
<dbReference type="InterPro" id="IPR043502">
    <property type="entry name" value="DNA/RNA_pol_sf"/>
</dbReference>
<name>A0A2N9IWL0_FAGSY</name>
<dbReference type="InterPro" id="IPR001878">
    <property type="entry name" value="Znf_CCHC"/>
</dbReference>
<organism evidence="4">
    <name type="scientific">Fagus sylvatica</name>
    <name type="common">Beechnut</name>
    <dbReference type="NCBI Taxonomy" id="28930"/>
    <lineage>
        <taxon>Eukaryota</taxon>
        <taxon>Viridiplantae</taxon>
        <taxon>Streptophyta</taxon>
        <taxon>Embryophyta</taxon>
        <taxon>Tracheophyta</taxon>
        <taxon>Spermatophyta</taxon>
        <taxon>Magnoliopsida</taxon>
        <taxon>eudicotyledons</taxon>
        <taxon>Gunneridae</taxon>
        <taxon>Pentapetalae</taxon>
        <taxon>rosids</taxon>
        <taxon>fabids</taxon>
        <taxon>Fagales</taxon>
        <taxon>Fagaceae</taxon>
        <taxon>Fagus</taxon>
    </lineage>
</organism>
<dbReference type="CDD" id="cd01650">
    <property type="entry name" value="RT_nLTR_like"/>
    <property type="match status" value="1"/>
</dbReference>
<dbReference type="InterPro" id="IPR002156">
    <property type="entry name" value="RNaseH_domain"/>
</dbReference>
<dbReference type="Pfam" id="PF13456">
    <property type="entry name" value="RVT_3"/>
    <property type="match status" value="2"/>
</dbReference>
<dbReference type="GO" id="GO:0003676">
    <property type="term" value="F:nucleic acid binding"/>
    <property type="evidence" value="ECO:0007669"/>
    <property type="project" value="InterPro"/>
</dbReference>
<feature type="domain" description="CCHC-type" evidence="2">
    <location>
        <begin position="91"/>
        <end position="104"/>
    </location>
</feature>
<dbReference type="InterPro" id="IPR044730">
    <property type="entry name" value="RNase_H-like_dom_plant"/>
</dbReference>
<keyword evidence="1" id="KW-0479">Metal-binding</keyword>